<dbReference type="InterPro" id="IPR000192">
    <property type="entry name" value="Aminotrans_V_dom"/>
</dbReference>
<dbReference type="Gene3D" id="3.90.1150.10">
    <property type="entry name" value="Aspartate Aminotransferase, domain 1"/>
    <property type="match status" value="1"/>
</dbReference>
<dbReference type="STRING" id="1798553.A3H70_03400"/>
<organism evidence="8 9">
    <name type="scientific">Candidatus Komeilibacteria bacterium RIFCSPLOWO2_02_FULL_48_11</name>
    <dbReference type="NCBI Taxonomy" id="1798553"/>
    <lineage>
        <taxon>Bacteria</taxon>
        <taxon>Candidatus Komeiliibacteriota</taxon>
    </lineage>
</organism>
<evidence type="ECO:0000259" key="7">
    <source>
        <dbReference type="Pfam" id="PF00266"/>
    </source>
</evidence>
<dbReference type="InterPro" id="IPR010970">
    <property type="entry name" value="Cys_dSase_SufS"/>
</dbReference>
<accession>A0A1G2BVE0</accession>
<dbReference type="GO" id="GO:0006534">
    <property type="term" value="P:cysteine metabolic process"/>
    <property type="evidence" value="ECO:0007669"/>
    <property type="project" value="InterPro"/>
</dbReference>
<keyword evidence="5" id="KW-0663">Pyridoxal phosphate</keyword>
<name>A0A1G2BVE0_9BACT</name>
<evidence type="ECO:0000256" key="2">
    <source>
        <dbReference type="ARBA" id="ARBA00010447"/>
    </source>
</evidence>
<evidence type="ECO:0000256" key="6">
    <source>
        <dbReference type="ARBA" id="ARBA00050776"/>
    </source>
</evidence>
<protein>
    <recommendedName>
        <fullName evidence="3">cysteine desulfurase</fullName>
        <ecNumber evidence="3">2.8.1.7</ecNumber>
    </recommendedName>
</protein>
<dbReference type="PIRSF" id="PIRSF005572">
    <property type="entry name" value="NifS"/>
    <property type="match status" value="1"/>
</dbReference>
<dbReference type="Gene3D" id="3.40.640.10">
    <property type="entry name" value="Type I PLP-dependent aspartate aminotransferase-like (Major domain)"/>
    <property type="match status" value="1"/>
</dbReference>
<dbReference type="AlphaFoldDB" id="A0A1G2BVE0"/>
<reference evidence="8 9" key="1">
    <citation type="journal article" date="2016" name="Nat. Commun.">
        <title>Thousands of microbial genomes shed light on interconnected biogeochemical processes in an aquifer system.</title>
        <authorList>
            <person name="Anantharaman K."/>
            <person name="Brown C.T."/>
            <person name="Hug L.A."/>
            <person name="Sharon I."/>
            <person name="Castelle C.J."/>
            <person name="Probst A.J."/>
            <person name="Thomas B.C."/>
            <person name="Singh A."/>
            <person name="Wilkins M.J."/>
            <person name="Karaoz U."/>
            <person name="Brodie E.L."/>
            <person name="Williams K.H."/>
            <person name="Hubbard S.S."/>
            <person name="Banfield J.F."/>
        </authorList>
    </citation>
    <scope>NUCLEOTIDE SEQUENCE [LARGE SCALE GENOMIC DNA]</scope>
</reference>
<dbReference type="PANTHER" id="PTHR43586">
    <property type="entry name" value="CYSTEINE DESULFURASE"/>
    <property type="match status" value="1"/>
</dbReference>
<comment type="catalytic activity">
    <reaction evidence="6">
        <text>(sulfur carrier)-H + L-cysteine = (sulfur carrier)-SH + L-alanine</text>
        <dbReference type="Rhea" id="RHEA:43892"/>
        <dbReference type="Rhea" id="RHEA-COMP:14737"/>
        <dbReference type="Rhea" id="RHEA-COMP:14739"/>
        <dbReference type="ChEBI" id="CHEBI:29917"/>
        <dbReference type="ChEBI" id="CHEBI:35235"/>
        <dbReference type="ChEBI" id="CHEBI:57972"/>
        <dbReference type="ChEBI" id="CHEBI:64428"/>
        <dbReference type="EC" id="2.8.1.7"/>
    </reaction>
</comment>
<feature type="domain" description="Aminotransferase class V" evidence="7">
    <location>
        <begin position="24"/>
        <end position="394"/>
    </location>
</feature>
<keyword evidence="4" id="KW-0808">Transferase</keyword>
<dbReference type="GO" id="GO:0030170">
    <property type="term" value="F:pyridoxal phosphate binding"/>
    <property type="evidence" value="ECO:0007669"/>
    <property type="project" value="InterPro"/>
</dbReference>
<comment type="cofactor">
    <cofactor evidence="1">
        <name>pyridoxal 5'-phosphate</name>
        <dbReference type="ChEBI" id="CHEBI:597326"/>
    </cofactor>
</comment>
<gene>
    <name evidence="8" type="ORF">A3H70_03400</name>
</gene>
<comment type="similarity">
    <text evidence="2">Belongs to the class-V pyridoxal-phosphate-dependent aminotransferase family. Csd subfamily.</text>
</comment>
<dbReference type="InterPro" id="IPR016454">
    <property type="entry name" value="Cysteine_dSase"/>
</dbReference>
<dbReference type="Pfam" id="PF00266">
    <property type="entry name" value="Aminotran_5"/>
    <property type="match status" value="1"/>
</dbReference>
<dbReference type="InterPro" id="IPR015421">
    <property type="entry name" value="PyrdxlP-dep_Trfase_major"/>
</dbReference>
<dbReference type="PANTHER" id="PTHR43586:SF8">
    <property type="entry name" value="CYSTEINE DESULFURASE 1, CHLOROPLASTIC"/>
    <property type="match status" value="1"/>
</dbReference>
<dbReference type="Proteomes" id="UP000178109">
    <property type="component" value="Unassembled WGS sequence"/>
</dbReference>
<proteinExistence type="inferred from homology"/>
<evidence type="ECO:0000256" key="1">
    <source>
        <dbReference type="ARBA" id="ARBA00001933"/>
    </source>
</evidence>
<dbReference type="CDD" id="cd06453">
    <property type="entry name" value="SufS_like"/>
    <property type="match status" value="1"/>
</dbReference>
<evidence type="ECO:0000313" key="9">
    <source>
        <dbReference type="Proteomes" id="UP000178109"/>
    </source>
</evidence>
<evidence type="ECO:0000256" key="5">
    <source>
        <dbReference type="ARBA" id="ARBA00022898"/>
    </source>
</evidence>
<comment type="caution">
    <text evidence="8">The sequence shown here is derived from an EMBL/GenBank/DDBJ whole genome shotgun (WGS) entry which is preliminary data.</text>
</comment>
<evidence type="ECO:0000256" key="3">
    <source>
        <dbReference type="ARBA" id="ARBA00012239"/>
    </source>
</evidence>
<dbReference type="EMBL" id="MHKO01000025">
    <property type="protein sequence ID" value="OGY92260.1"/>
    <property type="molecule type" value="Genomic_DNA"/>
</dbReference>
<dbReference type="GO" id="GO:0031071">
    <property type="term" value="F:cysteine desulfurase activity"/>
    <property type="evidence" value="ECO:0007669"/>
    <property type="project" value="UniProtKB-EC"/>
</dbReference>
<sequence>MFDISPIRSQFPILSQQINNHQLVYFDNAAMAQMPERVMKRALKFEGRERGNVHSGLHALSQKAIEAYELARQKVARFIGARANEIVFVKNTTEAINLAAYSWARRNLKRGDAIVISELEHHSNILPWKILADEMGVEVRWIPIREDGRWKIEDGSQMMDDRAKLIAIGHVSNAIGTINPIKEIIKIAKDKGIVTLIDGAQAVPHTPIDVKDLGCDFYAFSGYKLYGPTGIGVLYGQRGILEKLPPFLAGGGTILSVKKDEVKWREAPEKLEGGTPNIAGAVGLGEAISFLSEIGMDKIAAHEHELTAYALDKLKTIPEITIYGPKDMENRAGVISFNIKGVHAHDAATMLDEQGIAIRAGHHCAGPLMERLGVPATCRVSFGVYNTLEEIDVLIKALREVVNRFK</sequence>
<dbReference type="InterPro" id="IPR015424">
    <property type="entry name" value="PyrdxlP-dep_Trfase"/>
</dbReference>
<dbReference type="NCBIfam" id="TIGR01979">
    <property type="entry name" value="sufS"/>
    <property type="match status" value="1"/>
</dbReference>
<evidence type="ECO:0000313" key="8">
    <source>
        <dbReference type="EMBL" id="OGY92260.1"/>
    </source>
</evidence>
<dbReference type="SUPFAM" id="SSF53383">
    <property type="entry name" value="PLP-dependent transferases"/>
    <property type="match status" value="1"/>
</dbReference>
<evidence type="ECO:0000256" key="4">
    <source>
        <dbReference type="ARBA" id="ARBA00022679"/>
    </source>
</evidence>
<dbReference type="EC" id="2.8.1.7" evidence="3"/>
<dbReference type="InterPro" id="IPR015422">
    <property type="entry name" value="PyrdxlP-dep_Trfase_small"/>
</dbReference>